<reference evidence="14" key="1">
    <citation type="submission" date="2019-03" db="EMBL/GenBank/DDBJ databases">
        <title>Improved annotation for the trematode Fasciola hepatica.</title>
        <authorList>
            <person name="Choi Y.-J."/>
            <person name="Martin J."/>
            <person name="Mitreva M."/>
        </authorList>
    </citation>
    <scope>NUCLEOTIDE SEQUENCE [LARGE SCALE GENOMIC DNA]</scope>
</reference>
<keyword evidence="8" id="KW-1133">Transmembrane helix</keyword>
<evidence type="ECO:0000313" key="14">
    <source>
        <dbReference type="EMBL" id="THD23486.1"/>
    </source>
</evidence>
<dbReference type="GO" id="GO:0016020">
    <property type="term" value="C:membrane"/>
    <property type="evidence" value="ECO:0007669"/>
    <property type="project" value="UniProtKB-SubCell"/>
</dbReference>
<dbReference type="GO" id="GO:0008378">
    <property type="term" value="F:galactosyltransferase activity"/>
    <property type="evidence" value="ECO:0007669"/>
    <property type="project" value="TreeGrafter"/>
</dbReference>
<evidence type="ECO:0000256" key="8">
    <source>
        <dbReference type="ARBA" id="ARBA00022989"/>
    </source>
</evidence>
<dbReference type="PRINTS" id="PR02050">
    <property type="entry name" value="B14GALTRFASE"/>
</dbReference>
<dbReference type="InterPro" id="IPR003859">
    <property type="entry name" value="Galactosyl_T"/>
</dbReference>
<dbReference type="CDD" id="cd00899">
    <property type="entry name" value="b4GalT"/>
    <property type="match status" value="1"/>
</dbReference>
<comment type="function">
    <text evidence="11">Catalyses the transfer of galactose onto proteins or lipids.</text>
</comment>
<keyword evidence="6" id="KW-0812">Transmembrane</keyword>
<sequence>MYISDLLRLFLTDLDPCVSDTALSTTNFILNLTIPDWMELLSEYIPLKQHKSGWTVYRLPNNQYYLDNQTIIKSNKTANHSKIATFGQNLLLARVNLSLAIWNPMLCKPQVSTAIIIPYRNREEHLRALLHTLPAFLIHQNVRFTIFVIEQMSNTRFNRALLFNVGFIESKRIGNFDCYIFHDVDLLPADLRVPYSCGSQPVHLAASMDKFGYRLPYRNFVGGVLAMSRKQFTAIGGFSNYYFGWGGEDDDMFNRIKQHSLSVLRPKMTRYRMIRHGRDKLNERNKENLQVLTLTQQKALDNDGYLQSDYQILTAGPRYSGLVYWIEVDVHESKLTAQRDALLKGK</sequence>
<dbReference type="InterPro" id="IPR029044">
    <property type="entry name" value="Nucleotide-diphossugar_trans"/>
</dbReference>
<accession>A0A4E0R8Z2</accession>
<evidence type="ECO:0000256" key="7">
    <source>
        <dbReference type="ARBA" id="ARBA00022968"/>
    </source>
</evidence>
<evidence type="ECO:0000256" key="1">
    <source>
        <dbReference type="ARBA" id="ARBA00004606"/>
    </source>
</evidence>
<dbReference type="InterPro" id="IPR027995">
    <property type="entry name" value="Galactosyl_T_N"/>
</dbReference>
<protein>
    <recommendedName>
        <fullName evidence="11">Beta-1,4-galactosyltransferase</fullName>
        <ecNumber evidence="11">2.4.1.-</ecNumber>
    </recommendedName>
</protein>
<evidence type="ECO:0000256" key="9">
    <source>
        <dbReference type="ARBA" id="ARBA00023136"/>
    </source>
</evidence>
<dbReference type="EMBL" id="JXXN02002120">
    <property type="protein sequence ID" value="THD23486.1"/>
    <property type="molecule type" value="Genomic_DNA"/>
</dbReference>
<dbReference type="Proteomes" id="UP000230066">
    <property type="component" value="Unassembled WGS sequence"/>
</dbReference>
<evidence type="ECO:0000259" key="12">
    <source>
        <dbReference type="Pfam" id="PF02709"/>
    </source>
</evidence>
<evidence type="ECO:0000256" key="4">
    <source>
        <dbReference type="ARBA" id="ARBA00022676"/>
    </source>
</evidence>
<dbReference type="Pfam" id="PF02709">
    <property type="entry name" value="Glyco_transf_7C"/>
    <property type="match status" value="1"/>
</dbReference>
<evidence type="ECO:0000256" key="10">
    <source>
        <dbReference type="ARBA" id="ARBA00023180"/>
    </source>
</evidence>
<comment type="pathway">
    <text evidence="2 11">Protein modification; protein glycosylation.</text>
</comment>
<dbReference type="EC" id="2.4.1.-" evidence="11"/>
<dbReference type="AlphaFoldDB" id="A0A4E0R8Z2"/>
<keyword evidence="7 11" id="KW-0735">Signal-anchor</keyword>
<feature type="domain" description="Galactosyltransferase C-terminal" evidence="12">
    <location>
        <begin position="203"/>
        <end position="276"/>
    </location>
</feature>
<comment type="similarity">
    <text evidence="3 11">Belongs to the glycosyltransferase 7 family.</text>
</comment>
<dbReference type="SUPFAM" id="SSF53448">
    <property type="entry name" value="Nucleotide-diphospho-sugar transferases"/>
    <property type="match status" value="1"/>
</dbReference>
<evidence type="ECO:0000256" key="11">
    <source>
        <dbReference type="RuleBase" id="RU368121"/>
    </source>
</evidence>
<dbReference type="Gene3D" id="3.90.550.10">
    <property type="entry name" value="Spore Coat Polysaccharide Biosynthesis Protein SpsA, Chain A"/>
    <property type="match status" value="1"/>
</dbReference>
<dbReference type="UniPathway" id="UPA00378"/>
<comment type="caution">
    <text evidence="14">The sequence shown here is derived from an EMBL/GenBank/DDBJ whole genome shotgun (WGS) entry which is preliminary data.</text>
</comment>
<keyword evidence="10 11" id="KW-0325">Glycoprotein</keyword>
<evidence type="ECO:0000256" key="6">
    <source>
        <dbReference type="ARBA" id="ARBA00022692"/>
    </source>
</evidence>
<keyword evidence="15" id="KW-1185">Reference proteome</keyword>
<gene>
    <name evidence="14" type="ORF">D915_005694</name>
</gene>
<feature type="domain" description="Galactosyltransferase N-terminal" evidence="13">
    <location>
        <begin position="99"/>
        <end position="197"/>
    </location>
</feature>
<dbReference type="PANTHER" id="PTHR19300:SF57">
    <property type="entry name" value="BETA-1,4-N-ACETYLGALACTOSAMINYLTRANSFERASE"/>
    <property type="match status" value="1"/>
</dbReference>
<evidence type="ECO:0000256" key="3">
    <source>
        <dbReference type="ARBA" id="ARBA00005735"/>
    </source>
</evidence>
<dbReference type="GO" id="GO:0005794">
    <property type="term" value="C:Golgi apparatus"/>
    <property type="evidence" value="ECO:0007669"/>
    <property type="project" value="TreeGrafter"/>
</dbReference>
<organism evidence="14 15">
    <name type="scientific">Fasciola hepatica</name>
    <name type="common">Liver fluke</name>
    <dbReference type="NCBI Taxonomy" id="6192"/>
    <lineage>
        <taxon>Eukaryota</taxon>
        <taxon>Metazoa</taxon>
        <taxon>Spiralia</taxon>
        <taxon>Lophotrochozoa</taxon>
        <taxon>Platyhelminthes</taxon>
        <taxon>Trematoda</taxon>
        <taxon>Digenea</taxon>
        <taxon>Plagiorchiida</taxon>
        <taxon>Echinostomata</taxon>
        <taxon>Echinostomatoidea</taxon>
        <taxon>Fasciolidae</taxon>
        <taxon>Fasciola</taxon>
    </lineage>
</organism>
<dbReference type="Pfam" id="PF13733">
    <property type="entry name" value="Glyco_transf_7N"/>
    <property type="match status" value="1"/>
</dbReference>
<evidence type="ECO:0000313" key="15">
    <source>
        <dbReference type="Proteomes" id="UP000230066"/>
    </source>
</evidence>
<dbReference type="GO" id="GO:0005975">
    <property type="term" value="P:carbohydrate metabolic process"/>
    <property type="evidence" value="ECO:0007669"/>
    <property type="project" value="InterPro"/>
</dbReference>
<name>A0A4E0R8Z2_FASHE</name>
<evidence type="ECO:0000256" key="2">
    <source>
        <dbReference type="ARBA" id="ARBA00004922"/>
    </source>
</evidence>
<keyword evidence="5 11" id="KW-0808">Transferase</keyword>
<evidence type="ECO:0000256" key="5">
    <source>
        <dbReference type="ARBA" id="ARBA00022679"/>
    </source>
</evidence>
<comment type="subcellular location">
    <subcellularLocation>
        <location evidence="1">Membrane</location>
        <topology evidence="1">Single-pass type II membrane protein</topology>
    </subcellularLocation>
</comment>
<proteinExistence type="inferred from homology"/>
<keyword evidence="9" id="KW-0472">Membrane</keyword>
<dbReference type="PANTHER" id="PTHR19300">
    <property type="entry name" value="BETA-1,4-GALACTOSYLTRANSFERASE"/>
    <property type="match status" value="1"/>
</dbReference>
<evidence type="ECO:0000259" key="13">
    <source>
        <dbReference type="Pfam" id="PF13733"/>
    </source>
</evidence>
<dbReference type="InterPro" id="IPR027791">
    <property type="entry name" value="Galactosyl_T_C"/>
</dbReference>
<keyword evidence="4 11" id="KW-0328">Glycosyltransferase</keyword>